<sequence length="365" mass="41191">MVWTIVMIITVIVLVFGTFYMTHAVSRFGLIRKIGRGKKRRRSLLSLMILVAGFCLVYVFTTLLNAIVIYLHFLGYFLIFGFLMRLIRRFTGKTFKVYWQGHLAIIASLLTLGAGYYLCTNIWETDYNLTTNQLDGNVKIAFFADSHLGATFDGKGFARELRKIEAAKPDILLIAGDFVDDFTTKEDMLTACRALGESDFPLGVWYAYGNHDTGYYTGKEFSNEELKSALEDNGVHVMKDACELVDGRFYVAGRLDDSLSPRKDMQELLEGIDRDKYVVVIDHQPNDYDAEADSEADLVVSGHTHGGQMIPFTKAGEWTGAYERAYGYERRKNTDFLVTSGIADWVLLFKTGTKSEYVIVNVTGN</sequence>
<dbReference type="STRING" id="633697.EubceDRAFT1_2729"/>
<dbReference type="Proteomes" id="UP000005753">
    <property type="component" value="Chromosome"/>
</dbReference>
<dbReference type="GO" id="GO:0016787">
    <property type="term" value="F:hydrolase activity"/>
    <property type="evidence" value="ECO:0007669"/>
    <property type="project" value="UniProtKB-KW"/>
</dbReference>
<reference evidence="3 4" key="1">
    <citation type="submission" date="2010-08" db="EMBL/GenBank/DDBJ databases">
        <authorList>
            <consortium name="US DOE Joint Genome Institute (JGI-PGF)"/>
            <person name="Lucas S."/>
            <person name="Copeland A."/>
            <person name="Lapidus A."/>
            <person name="Cheng J.-F."/>
            <person name="Bruce D."/>
            <person name="Goodwin L."/>
            <person name="Pitluck S."/>
            <person name="Land M.L."/>
            <person name="Hauser L."/>
            <person name="Chang Y.-J."/>
            <person name="Anderson I.J."/>
            <person name="Johnson E."/>
            <person name="Mulhopadhyay B."/>
            <person name="Kyrpides N."/>
            <person name="Woyke T.J."/>
        </authorList>
    </citation>
    <scope>NUCLEOTIDE SEQUENCE [LARGE SCALE GENOMIC DNA]</scope>
    <source>
        <strain evidence="3 4">6</strain>
    </source>
</reference>
<feature type="transmembrane region" description="Helical" evidence="1">
    <location>
        <begin position="6"/>
        <end position="23"/>
    </location>
</feature>
<dbReference type="EMBL" id="CM001487">
    <property type="protein sequence ID" value="EIM58431.1"/>
    <property type="molecule type" value="Genomic_DNA"/>
</dbReference>
<keyword evidence="4" id="KW-1185">Reference proteome</keyword>
<evidence type="ECO:0000259" key="2">
    <source>
        <dbReference type="Pfam" id="PF00149"/>
    </source>
</evidence>
<evidence type="ECO:0000256" key="1">
    <source>
        <dbReference type="SAM" id="Phobius"/>
    </source>
</evidence>
<accession>I5AXA8</accession>
<evidence type="ECO:0000313" key="3">
    <source>
        <dbReference type="EMBL" id="EIM58431.1"/>
    </source>
</evidence>
<dbReference type="eggNOG" id="COG1408">
    <property type="taxonomic scope" value="Bacteria"/>
</dbReference>
<dbReference type="PANTHER" id="PTHR31302:SF0">
    <property type="entry name" value="TRANSMEMBRANE PROTEIN WITH METALLOPHOSPHOESTERASE DOMAIN"/>
    <property type="match status" value="1"/>
</dbReference>
<evidence type="ECO:0000313" key="4">
    <source>
        <dbReference type="Proteomes" id="UP000005753"/>
    </source>
</evidence>
<name>I5AXA8_EUBC6</name>
<keyword evidence="1" id="KW-1133">Transmembrane helix</keyword>
<protein>
    <submittedName>
        <fullName evidence="3">Putative phosphohydrolase</fullName>
    </submittedName>
</protein>
<dbReference type="InterPro" id="IPR004843">
    <property type="entry name" value="Calcineurin-like_PHP"/>
</dbReference>
<organism evidence="3 4">
    <name type="scientific">Eubacterium cellulosolvens (strain ATCC 43171 / JCM 9499 / 6)</name>
    <name type="common">Cillobacterium cellulosolvens</name>
    <dbReference type="NCBI Taxonomy" id="633697"/>
    <lineage>
        <taxon>Bacteria</taxon>
        <taxon>Bacillati</taxon>
        <taxon>Bacillota</taxon>
        <taxon>Clostridia</taxon>
        <taxon>Eubacteriales</taxon>
        <taxon>Eubacteriaceae</taxon>
        <taxon>Eubacterium</taxon>
    </lineage>
</organism>
<dbReference type="InterPro" id="IPR051158">
    <property type="entry name" value="Metallophosphoesterase_sf"/>
</dbReference>
<dbReference type="InterPro" id="IPR029052">
    <property type="entry name" value="Metallo-depent_PP-like"/>
</dbReference>
<feature type="transmembrane region" description="Helical" evidence="1">
    <location>
        <begin position="99"/>
        <end position="118"/>
    </location>
</feature>
<dbReference type="Gene3D" id="3.60.21.10">
    <property type="match status" value="1"/>
</dbReference>
<reference evidence="3 4" key="2">
    <citation type="submission" date="2012-02" db="EMBL/GenBank/DDBJ databases">
        <title>Improved High-Quality Draft sequence of Eubacterium cellulosolvens 6.</title>
        <authorList>
            <consortium name="US DOE Joint Genome Institute"/>
            <person name="Lucas S."/>
            <person name="Han J."/>
            <person name="Lapidus A."/>
            <person name="Cheng J.-F."/>
            <person name="Goodwin L."/>
            <person name="Pitluck S."/>
            <person name="Peters L."/>
            <person name="Mikhailova N."/>
            <person name="Gu W."/>
            <person name="Detter J.C."/>
            <person name="Han C."/>
            <person name="Tapia R."/>
            <person name="Land M."/>
            <person name="Hauser L."/>
            <person name="Kyrpides N."/>
            <person name="Ivanova N."/>
            <person name="Pagani I."/>
            <person name="Johnson E."/>
            <person name="Mukhopadhyay B."/>
            <person name="Anderson I."/>
            <person name="Woyke T."/>
        </authorList>
    </citation>
    <scope>NUCLEOTIDE SEQUENCE [LARGE SCALE GENOMIC DNA]</scope>
    <source>
        <strain evidence="3 4">6</strain>
    </source>
</reference>
<dbReference type="PANTHER" id="PTHR31302">
    <property type="entry name" value="TRANSMEMBRANE PROTEIN WITH METALLOPHOSPHOESTERASE DOMAIN-RELATED"/>
    <property type="match status" value="1"/>
</dbReference>
<dbReference type="Pfam" id="PF00149">
    <property type="entry name" value="Metallophos"/>
    <property type="match status" value="1"/>
</dbReference>
<proteinExistence type="predicted"/>
<dbReference type="AlphaFoldDB" id="I5AXA8"/>
<feature type="transmembrane region" description="Helical" evidence="1">
    <location>
        <begin position="44"/>
        <end position="61"/>
    </location>
</feature>
<feature type="transmembrane region" description="Helical" evidence="1">
    <location>
        <begin position="67"/>
        <end position="87"/>
    </location>
</feature>
<dbReference type="SUPFAM" id="SSF56300">
    <property type="entry name" value="Metallo-dependent phosphatases"/>
    <property type="match status" value="1"/>
</dbReference>
<gene>
    <name evidence="3" type="ORF">EubceDRAFT1_2729</name>
</gene>
<keyword evidence="1" id="KW-0472">Membrane</keyword>
<feature type="domain" description="Calcineurin-like phosphoesterase" evidence="2">
    <location>
        <begin position="139"/>
        <end position="306"/>
    </location>
</feature>
<dbReference type="HOGENOM" id="CLU_025443_0_0_9"/>
<keyword evidence="1" id="KW-0812">Transmembrane</keyword>
<keyword evidence="3" id="KW-0378">Hydrolase</keyword>